<feature type="domain" description="Phage shock protein PspC N-terminal" evidence="8">
    <location>
        <begin position="3"/>
        <end position="61"/>
    </location>
</feature>
<dbReference type="GO" id="GO:0005886">
    <property type="term" value="C:plasma membrane"/>
    <property type="evidence" value="ECO:0007669"/>
    <property type="project" value="UniProtKB-SubCell"/>
</dbReference>
<keyword evidence="2" id="KW-1003">Cell membrane</keyword>
<keyword evidence="10" id="KW-1185">Reference proteome</keyword>
<comment type="subcellular location">
    <subcellularLocation>
        <location evidence="1">Cell membrane</location>
        <topology evidence="1">Single-pass membrane protein</topology>
    </subcellularLocation>
</comment>
<reference evidence="10" key="1">
    <citation type="submission" date="2016-09" db="EMBL/GenBank/DDBJ databases">
        <authorList>
            <person name="Gulvik C.A."/>
        </authorList>
    </citation>
    <scope>NUCLEOTIDE SEQUENCE [LARGE SCALE GENOMIC DNA]</scope>
    <source>
        <strain evidence="10">DSM 23328</strain>
    </source>
</reference>
<feature type="transmembrane region" description="Helical" evidence="7">
    <location>
        <begin position="34"/>
        <end position="59"/>
    </location>
</feature>
<dbReference type="RefSeq" id="WP_069646683.1">
    <property type="nucleotide sequence ID" value="NZ_MIJZ01000014.1"/>
</dbReference>
<evidence type="ECO:0000256" key="1">
    <source>
        <dbReference type="ARBA" id="ARBA00004162"/>
    </source>
</evidence>
<dbReference type="EMBL" id="MIJZ01000014">
    <property type="protein sequence ID" value="OEG10932.1"/>
    <property type="molecule type" value="Genomic_DNA"/>
</dbReference>
<comment type="caution">
    <text evidence="9">The sequence shown here is derived from an EMBL/GenBank/DDBJ whole genome shotgun (WGS) entry which is preliminary data.</text>
</comment>
<accession>A0A1E5GE06</accession>
<evidence type="ECO:0000256" key="7">
    <source>
        <dbReference type="SAM" id="Phobius"/>
    </source>
</evidence>
<dbReference type="InterPro" id="IPR007168">
    <property type="entry name" value="Phageshock_PspC_N"/>
</dbReference>
<organism evidence="9 10">
    <name type="scientific">Enterococcus ureasiticus</name>
    <dbReference type="NCBI Taxonomy" id="903984"/>
    <lineage>
        <taxon>Bacteria</taxon>
        <taxon>Bacillati</taxon>
        <taxon>Bacillota</taxon>
        <taxon>Bacilli</taxon>
        <taxon>Lactobacillales</taxon>
        <taxon>Enterococcaceae</taxon>
        <taxon>Enterococcus</taxon>
    </lineage>
</organism>
<dbReference type="Proteomes" id="UP000094068">
    <property type="component" value="Unassembled WGS sequence"/>
</dbReference>
<sequence length="107" mass="12049">MKKQLTKSPNNVVLTGSLAGIAEWIGVDPTIVRVIYVILAIFSAGFPGFLLYIALAVLLPSGRNRNNDNYGNKNPYNRNTRNPNPYANEHKQRKQAEKVNDDDWSDF</sequence>
<keyword evidence="4 7" id="KW-1133">Transmembrane helix</keyword>
<dbReference type="PANTHER" id="PTHR33885">
    <property type="entry name" value="PHAGE SHOCK PROTEIN C"/>
    <property type="match status" value="1"/>
</dbReference>
<evidence type="ECO:0000256" key="5">
    <source>
        <dbReference type="ARBA" id="ARBA00023136"/>
    </source>
</evidence>
<gene>
    <name evidence="9" type="ORF">BCR21_11650</name>
</gene>
<dbReference type="InterPro" id="IPR052027">
    <property type="entry name" value="PspC"/>
</dbReference>
<keyword evidence="3 7" id="KW-0812">Transmembrane</keyword>
<evidence type="ECO:0000256" key="3">
    <source>
        <dbReference type="ARBA" id="ARBA00022692"/>
    </source>
</evidence>
<evidence type="ECO:0000313" key="9">
    <source>
        <dbReference type="EMBL" id="OEG10932.1"/>
    </source>
</evidence>
<dbReference type="STRING" id="903984.BCR21_11650"/>
<dbReference type="Pfam" id="PF04024">
    <property type="entry name" value="PspC"/>
    <property type="match status" value="1"/>
</dbReference>
<dbReference type="PANTHER" id="PTHR33885:SF3">
    <property type="entry name" value="PHAGE SHOCK PROTEIN C"/>
    <property type="match status" value="1"/>
</dbReference>
<evidence type="ECO:0000313" key="10">
    <source>
        <dbReference type="Proteomes" id="UP000094068"/>
    </source>
</evidence>
<name>A0A1E5GE06_9ENTE</name>
<protein>
    <submittedName>
        <fullName evidence="9">PspC family transcriptional regulator</fullName>
    </submittedName>
</protein>
<dbReference type="AlphaFoldDB" id="A0A1E5GE06"/>
<keyword evidence="5 7" id="KW-0472">Membrane</keyword>
<feature type="compositionally biased region" description="Low complexity" evidence="6">
    <location>
        <begin position="64"/>
        <end position="87"/>
    </location>
</feature>
<evidence type="ECO:0000259" key="8">
    <source>
        <dbReference type="Pfam" id="PF04024"/>
    </source>
</evidence>
<feature type="compositionally biased region" description="Basic and acidic residues" evidence="6">
    <location>
        <begin position="88"/>
        <end position="101"/>
    </location>
</feature>
<dbReference type="OrthoDB" id="9815286at2"/>
<proteinExistence type="predicted"/>
<feature type="region of interest" description="Disordered" evidence="6">
    <location>
        <begin position="64"/>
        <end position="107"/>
    </location>
</feature>
<evidence type="ECO:0000256" key="6">
    <source>
        <dbReference type="SAM" id="MobiDB-lite"/>
    </source>
</evidence>
<evidence type="ECO:0000256" key="4">
    <source>
        <dbReference type="ARBA" id="ARBA00022989"/>
    </source>
</evidence>
<evidence type="ECO:0000256" key="2">
    <source>
        <dbReference type="ARBA" id="ARBA00022475"/>
    </source>
</evidence>